<dbReference type="EMBL" id="ADMH02001356">
    <property type="protein sequence ID" value="ETN62864.1"/>
    <property type="molecule type" value="Genomic_DNA"/>
</dbReference>
<dbReference type="VEuPathDB" id="VectorBase:ADAR2_000822"/>
<feature type="compositionally biased region" description="Gly residues" evidence="1">
    <location>
        <begin position="25"/>
        <end position="41"/>
    </location>
</feature>
<proteinExistence type="predicted"/>
<name>W5JJ95_ANODA</name>
<protein>
    <submittedName>
        <fullName evidence="2">Uncharacterized protein</fullName>
    </submittedName>
</protein>
<feature type="region of interest" description="Disordered" evidence="1">
    <location>
        <begin position="1"/>
        <end position="50"/>
    </location>
</feature>
<evidence type="ECO:0000313" key="2">
    <source>
        <dbReference type="EMBL" id="ETN62864.1"/>
    </source>
</evidence>
<sequence>MTQRAATQRASGPASDVDSTVDAMAGGGASSGAGAGGGGGPSCVAASERRDTKVDIPLPAYMIPSGEKFADKRVKTETVYDPDEHPVYQWRFQATTTTGGGDGNDWESLTTP</sequence>
<organism evidence="2">
    <name type="scientific">Anopheles darlingi</name>
    <name type="common">Mosquito</name>
    <dbReference type="NCBI Taxonomy" id="43151"/>
    <lineage>
        <taxon>Eukaryota</taxon>
        <taxon>Metazoa</taxon>
        <taxon>Ecdysozoa</taxon>
        <taxon>Arthropoda</taxon>
        <taxon>Hexapoda</taxon>
        <taxon>Insecta</taxon>
        <taxon>Pterygota</taxon>
        <taxon>Neoptera</taxon>
        <taxon>Endopterygota</taxon>
        <taxon>Diptera</taxon>
        <taxon>Nematocera</taxon>
        <taxon>Culicoidea</taxon>
        <taxon>Culicidae</taxon>
        <taxon>Anophelinae</taxon>
        <taxon>Anopheles</taxon>
    </lineage>
</organism>
<dbReference type="VEuPathDB" id="VectorBase:ADAC100551"/>
<dbReference type="AlphaFoldDB" id="W5JJ95"/>
<reference evidence="2" key="3">
    <citation type="journal article" date="2013" name="Nucleic Acids Res.">
        <title>The genome of Anopheles darlingi, the main neotropical malaria vector.</title>
        <authorList>
            <person name="Marinotti O."/>
            <person name="Cerqueira G.C."/>
            <person name="de Almeida L.G."/>
            <person name="Ferro M.I."/>
            <person name="Loreto E.L."/>
            <person name="Zaha A."/>
            <person name="Teixeira S.M."/>
            <person name="Wespiser A.R."/>
            <person name="Almeida E Silva A."/>
            <person name="Schlindwein A.D."/>
            <person name="Pacheco A.C."/>
            <person name="Silva A.L."/>
            <person name="Graveley B.R."/>
            <person name="Walenz B.P."/>
            <person name="Lima Bde A."/>
            <person name="Ribeiro C.A."/>
            <person name="Nunes-Silva C.G."/>
            <person name="de Carvalho C.R."/>
            <person name="Soares C.M."/>
            <person name="de Menezes C.B."/>
            <person name="Matiolli C."/>
            <person name="Caffrey D."/>
            <person name="Araujo D.A."/>
            <person name="de Oliveira D.M."/>
            <person name="Golenbock D."/>
            <person name="Grisard E.C."/>
            <person name="Fantinatti-Garboggini F."/>
            <person name="de Carvalho F.M."/>
            <person name="Barcellos F.G."/>
            <person name="Prosdocimi F."/>
            <person name="May G."/>
            <person name="Azevedo Junior G.M."/>
            <person name="Guimaraes G.M."/>
            <person name="Goldman G.H."/>
            <person name="Padilha I.Q."/>
            <person name="Batista Jda S."/>
            <person name="Ferro J.A."/>
            <person name="Ribeiro J.M."/>
            <person name="Fietto J.L."/>
            <person name="Dabbas K.M."/>
            <person name="Cerdeira L."/>
            <person name="Agnez-Lima L.F."/>
            <person name="Brocchi M."/>
            <person name="de Carvalho M.O."/>
            <person name="Teixeira Mde M."/>
            <person name="Diniz Maia Mde M."/>
            <person name="Goldman M.H."/>
            <person name="Cruz Schneider M.P."/>
            <person name="Felipe M.S."/>
            <person name="Hungria M."/>
            <person name="Nicolas M.F."/>
            <person name="Pereira M."/>
            <person name="Montes M.A."/>
            <person name="Cantao M.E."/>
            <person name="Vincentz M."/>
            <person name="Rafael M.S."/>
            <person name="Silverman N."/>
            <person name="Stoco P.H."/>
            <person name="Souza R.C."/>
            <person name="Vicentini R."/>
            <person name="Gazzinelli R.T."/>
            <person name="Neves Rde O."/>
            <person name="Silva R."/>
            <person name="Astolfi-Filho S."/>
            <person name="Maciel T.E."/>
            <person name="Urmenyi T.P."/>
            <person name="Tadei W.P."/>
            <person name="Camargo E.P."/>
            <person name="de Vasconcelos A.T."/>
        </authorList>
    </citation>
    <scope>NUCLEOTIDE SEQUENCE</scope>
</reference>
<reference evidence="2" key="2">
    <citation type="submission" date="2010-05" db="EMBL/GenBank/DDBJ databases">
        <authorList>
            <person name="Almeida L.G."/>
            <person name="Nicolas M.F."/>
            <person name="Souza R.C."/>
            <person name="Vasconcelos A.T.R."/>
        </authorList>
    </citation>
    <scope>NUCLEOTIDE SEQUENCE</scope>
</reference>
<dbReference type="HOGENOM" id="CLU_2147940_0_0_1"/>
<feature type="compositionally biased region" description="Polar residues" evidence="1">
    <location>
        <begin position="1"/>
        <end position="10"/>
    </location>
</feature>
<accession>W5JJ95</accession>
<comment type="caution">
    <text evidence="2">The sequence shown here is derived from an EMBL/GenBank/DDBJ whole genome shotgun (WGS) entry which is preliminary data.</text>
</comment>
<gene>
    <name evidence="2" type="ORF">AND_005423</name>
</gene>
<evidence type="ECO:0000256" key="1">
    <source>
        <dbReference type="SAM" id="MobiDB-lite"/>
    </source>
</evidence>
<reference evidence="2" key="1">
    <citation type="journal article" date="2010" name="BMC Genomics">
        <title>Combination of measures distinguishes pre-miRNAs from other stem-loops in the genome of the newly sequenced Anopheles darlingi.</title>
        <authorList>
            <person name="Mendes N.D."/>
            <person name="Freitas A.T."/>
            <person name="Vasconcelos A.T."/>
            <person name="Sagot M.F."/>
        </authorList>
    </citation>
    <scope>NUCLEOTIDE SEQUENCE</scope>
</reference>
<dbReference type="InParanoid" id="W5JJ95"/>